<protein>
    <submittedName>
        <fullName evidence="8">DNA-binding response regulator</fullName>
    </submittedName>
</protein>
<proteinExistence type="predicted"/>
<evidence type="ECO:0000259" key="6">
    <source>
        <dbReference type="PROSITE" id="PS50043"/>
    </source>
</evidence>
<name>A0A430A1M9_9ENTE</name>
<dbReference type="SMART" id="SM00448">
    <property type="entry name" value="REC"/>
    <property type="match status" value="1"/>
</dbReference>
<dbReference type="InterPro" id="IPR011006">
    <property type="entry name" value="CheY-like_superfamily"/>
</dbReference>
<evidence type="ECO:0000256" key="3">
    <source>
        <dbReference type="ARBA" id="ARBA00023125"/>
    </source>
</evidence>
<evidence type="ECO:0000313" key="8">
    <source>
        <dbReference type="EMBL" id="RSU00280.1"/>
    </source>
</evidence>
<dbReference type="InterPro" id="IPR016032">
    <property type="entry name" value="Sig_transdc_resp-reg_C-effctor"/>
</dbReference>
<comment type="caution">
    <text evidence="8">The sequence shown here is derived from an EMBL/GenBank/DDBJ whole genome shotgun (WGS) entry which is preliminary data.</text>
</comment>
<dbReference type="InterPro" id="IPR001789">
    <property type="entry name" value="Sig_transdc_resp-reg_receiver"/>
</dbReference>
<dbReference type="CDD" id="cd06170">
    <property type="entry name" value="LuxR_C_like"/>
    <property type="match status" value="1"/>
</dbReference>
<feature type="domain" description="HTH luxR-type" evidence="6">
    <location>
        <begin position="134"/>
        <end position="199"/>
    </location>
</feature>
<keyword evidence="2" id="KW-0805">Transcription regulation</keyword>
<dbReference type="InterPro" id="IPR000792">
    <property type="entry name" value="Tscrpt_reg_LuxR_C"/>
</dbReference>
<dbReference type="OrthoDB" id="9780153at2"/>
<dbReference type="Pfam" id="PF00196">
    <property type="entry name" value="GerE"/>
    <property type="match status" value="1"/>
</dbReference>
<dbReference type="EMBL" id="NGJS01000002">
    <property type="protein sequence ID" value="RSU00280.1"/>
    <property type="molecule type" value="Genomic_DNA"/>
</dbReference>
<evidence type="ECO:0000256" key="4">
    <source>
        <dbReference type="ARBA" id="ARBA00023163"/>
    </source>
</evidence>
<feature type="domain" description="Response regulatory" evidence="7">
    <location>
        <begin position="3"/>
        <end position="119"/>
    </location>
</feature>
<dbReference type="GO" id="GO:0003677">
    <property type="term" value="F:DNA binding"/>
    <property type="evidence" value="ECO:0007669"/>
    <property type="project" value="UniProtKB-KW"/>
</dbReference>
<evidence type="ECO:0000256" key="5">
    <source>
        <dbReference type="PROSITE-ProRule" id="PRU00169"/>
    </source>
</evidence>
<dbReference type="RefSeq" id="WP_125983232.1">
    <property type="nucleotide sequence ID" value="NZ_NGJS01000002.1"/>
</dbReference>
<dbReference type="PROSITE" id="PS00622">
    <property type="entry name" value="HTH_LUXR_1"/>
    <property type="match status" value="1"/>
</dbReference>
<dbReference type="Proteomes" id="UP000287857">
    <property type="component" value="Unassembled WGS sequence"/>
</dbReference>
<dbReference type="InterPro" id="IPR039420">
    <property type="entry name" value="WalR-like"/>
</dbReference>
<dbReference type="SMART" id="SM00421">
    <property type="entry name" value="HTH_LUXR"/>
    <property type="match status" value="1"/>
</dbReference>
<dbReference type="PANTHER" id="PTHR43214:SF42">
    <property type="entry name" value="TRANSCRIPTIONAL REGULATORY PROTEIN DESR"/>
    <property type="match status" value="1"/>
</dbReference>
<dbReference type="AlphaFoldDB" id="A0A430A1M9"/>
<dbReference type="SUPFAM" id="SSF46894">
    <property type="entry name" value="C-terminal effector domain of the bipartite response regulators"/>
    <property type="match status" value="1"/>
</dbReference>
<dbReference type="GO" id="GO:0000160">
    <property type="term" value="P:phosphorelay signal transduction system"/>
    <property type="evidence" value="ECO:0007669"/>
    <property type="project" value="InterPro"/>
</dbReference>
<dbReference type="PROSITE" id="PS50110">
    <property type="entry name" value="RESPONSE_REGULATORY"/>
    <property type="match status" value="1"/>
</dbReference>
<dbReference type="GO" id="GO:0006355">
    <property type="term" value="P:regulation of DNA-templated transcription"/>
    <property type="evidence" value="ECO:0007669"/>
    <property type="project" value="InterPro"/>
</dbReference>
<keyword evidence="4" id="KW-0804">Transcription</keyword>
<keyword evidence="3 8" id="KW-0238">DNA-binding</keyword>
<evidence type="ECO:0000313" key="9">
    <source>
        <dbReference type="Proteomes" id="UP000287857"/>
    </source>
</evidence>
<evidence type="ECO:0000256" key="2">
    <source>
        <dbReference type="ARBA" id="ARBA00023015"/>
    </source>
</evidence>
<evidence type="ECO:0000259" key="7">
    <source>
        <dbReference type="PROSITE" id="PS50110"/>
    </source>
</evidence>
<accession>A0A430A1M9</accession>
<dbReference type="Gene3D" id="3.40.50.2300">
    <property type="match status" value="1"/>
</dbReference>
<dbReference type="PRINTS" id="PR00038">
    <property type="entry name" value="HTHLUXR"/>
</dbReference>
<dbReference type="PANTHER" id="PTHR43214">
    <property type="entry name" value="TWO-COMPONENT RESPONSE REGULATOR"/>
    <property type="match status" value="1"/>
</dbReference>
<dbReference type="Pfam" id="PF00072">
    <property type="entry name" value="Response_reg"/>
    <property type="match status" value="1"/>
</dbReference>
<sequence length="201" mass="22341">MTKLYIAEDQEMLNTALTTILNLEDDLEVVGNAYEGRTALTEINKLKPDIAILDVEMPELTGLEIAEQLFQKDVATKVIILTTFAQKNYFEQAVKAQVNGYLLKDSPTDDLVSAIHDILAGKTIFAPELVTTVMQSVNNPLTKREIDVLIELNQGCSTADVSRKLFLSEGTIRNYISSILSKTGTKNRIEAINTAKSNQWF</sequence>
<reference evidence="8 9" key="1">
    <citation type="submission" date="2017-05" db="EMBL/GenBank/DDBJ databases">
        <title>Vagococcus spp. assemblies.</title>
        <authorList>
            <person name="Gulvik C.A."/>
        </authorList>
    </citation>
    <scope>NUCLEOTIDE SEQUENCE [LARGE SCALE GENOMIC DNA]</scope>
    <source>
        <strain evidence="8 9">SS1995</strain>
    </source>
</reference>
<dbReference type="SUPFAM" id="SSF52172">
    <property type="entry name" value="CheY-like"/>
    <property type="match status" value="1"/>
</dbReference>
<evidence type="ECO:0000256" key="1">
    <source>
        <dbReference type="ARBA" id="ARBA00022553"/>
    </source>
</evidence>
<organism evidence="8 9">
    <name type="scientific">Vagococcus vulneris</name>
    <dbReference type="NCBI Taxonomy" id="1977869"/>
    <lineage>
        <taxon>Bacteria</taxon>
        <taxon>Bacillati</taxon>
        <taxon>Bacillota</taxon>
        <taxon>Bacilli</taxon>
        <taxon>Lactobacillales</taxon>
        <taxon>Enterococcaceae</taxon>
        <taxon>Vagococcus</taxon>
    </lineage>
</organism>
<keyword evidence="9" id="KW-1185">Reference proteome</keyword>
<feature type="modified residue" description="4-aspartylphosphate" evidence="5">
    <location>
        <position position="54"/>
    </location>
</feature>
<dbReference type="PROSITE" id="PS50043">
    <property type="entry name" value="HTH_LUXR_2"/>
    <property type="match status" value="1"/>
</dbReference>
<gene>
    <name evidence="8" type="ORF">CBF37_03000</name>
</gene>
<keyword evidence="1 5" id="KW-0597">Phosphoprotein</keyword>